<dbReference type="GO" id="GO:0004325">
    <property type="term" value="F:ferrochelatase activity"/>
    <property type="evidence" value="ECO:0007669"/>
    <property type="project" value="InterPro"/>
</dbReference>
<evidence type="ECO:0000256" key="6">
    <source>
        <dbReference type="ARBA" id="ARBA00047561"/>
    </source>
</evidence>
<dbReference type="AlphaFoldDB" id="A0A3Q9QW55"/>
<organism evidence="8 9">
    <name type="scientific">Neobacillus mesonae</name>
    <dbReference type="NCBI Taxonomy" id="1193713"/>
    <lineage>
        <taxon>Bacteria</taxon>
        <taxon>Bacillati</taxon>
        <taxon>Bacillota</taxon>
        <taxon>Bacilli</taxon>
        <taxon>Bacillales</taxon>
        <taxon>Bacillaceae</taxon>
        <taxon>Neobacillus</taxon>
    </lineage>
</organism>
<dbReference type="InterPro" id="IPR036291">
    <property type="entry name" value="NAD(P)-bd_dom_sf"/>
</dbReference>
<dbReference type="SUPFAM" id="SSF75615">
    <property type="entry name" value="Siroheme synthase middle domains-like"/>
    <property type="match status" value="1"/>
</dbReference>
<keyword evidence="3" id="KW-0560">Oxidoreductase</keyword>
<evidence type="ECO:0000256" key="5">
    <source>
        <dbReference type="ARBA" id="ARBA00023244"/>
    </source>
</evidence>
<dbReference type="PANTHER" id="PTHR35330:SF1">
    <property type="entry name" value="SIROHEME BIOSYNTHESIS PROTEIN MET8"/>
    <property type="match status" value="1"/>
</dbReference>
<accession>A0A3Q9QW55</accession>
<reference evidence="8 9" key="1">
    <citation type="submission" date="2017-07" db="EMBL/GenBank/DDBJ databases">
        <title>The complete genome sequence of Bacillus mesonae strain H20-5, an efficient strain improving plant abiotic stress resistance.</title>
        <authorList>
            <person name="Kim S.Y."/>
            <person name="Song H."/>
            <person name="Sang M.K."/>
            <person name="Weon H.-Y."/>
            <person name="Song J."/>
        </authorList>
    </citation>
    <scope>NUCLEOTIDE SEQUENCE [LARGE SCALE GENOMIC DNA]</scope>
    <source>
        <strain evidence="8 9">H20-5</strain>
    </source>
</reference>
<dbReference type="SUPFAM" id="SSF51735">
    <property type="entry name" value="NAD(P)-binding Rossmann-fold domains"/>
    <property type="match status" value="1"/>
</dbReference>
<proteinExistence type="predicted"/>
<evidence type="ECO:0000313" key="9">
    <source>
        <dbReference type="Proteomes" id="UP000282892"/>
    </source>
</evidence>
<dbReference type="KEGG" id="nmk:CHR53_11660"/>
<dbReference type="UniPathway" id="UPA00262">
    <property type="reaction ID" value="UER00222"/>
</dbReference>
<dbReference type="EC" id="1.3.1.76" evidence="2"/>
<dbReference type="GO" id="GO:0019354">
    <property type="term" value="P:siroheme biosynthetic process"/>
    <property type="evidence" value="ECO:0007669"/>
    <property type="project" value="UniProtKB-UniPathway"/>
</dbReference>
<dbReference type="RefSeq" id="WP_127486615.1">
    <property type="nucleotide sequence ID" value="NZ_CP022572.1"/>
</dbReference>
<dbReference type="Pfam" id="PF14824">
    <property type="entry name" value="Sirohm_synth_M"/>
    <property type="match status" value="1"/>
</dbReference>
<evidence type="ECO:0000313" key="8">
    <source>
        <dbReference type="EMBL" id="AZU61882.1"/>
    </source>
</evidence>
<dbReference type="Pfam" id="PF22440">
    <property type="entry name" value="SirC_C"/>
    <property type="match status" value="1"/>
</dbReference>
<dbReference type="NCBIfam" id="NF005222">
    <property type="entry name" value="PRK06718.1"/>
    <property type="match status" value="1"/>
</dbReference>
<dbReference type="PANTHER" id="PTHR35330">
    <property type="entry name" value="SIROHEME BIOSYNTHESIS PROTEIN MET8"/>
    <property type="match status" value="1"/>
</dbReference>
<dbReference type="OrthoDB" id="9773765at2"/>
<dbReference type="Gene3D" id="1.10.8.610">
    <property type="entry name" value="SirC, precorrin-2 dehydrogenase, C-terminal helical domain-like"/>
    <property type="match status" value="1"/>
</dbReference>
<evidence type="ECO:0000256" key="3">
    <source>
        <dbReference type="ARBA" id="ARBA00023002"/>
    </source>
</evidence>
<gene>
    <name evidence="8" type="ORF">CHR53_11660</name>
</gene>
<dbReference type="Proteomes" id="UP000282892">
    <property type="component" value="Chromosome"/>
</dbReference>
<dbReference type="InterPro" id="IPR028161">
    <property type="entry name" value="Met8-like"/>
</dbReference>
<evidence type="ECO:0000256" key="1">
    <source>
        <dbReference type="ARBA" id="ARBA00005010"/>
    </source>
</evidence>
<dbReference type="InterPro" id="IPR042518">
    <property type="entry name" value="SirC_C"/>
</dbReference>
<keyword evidence="9" id="KW-1185">Reference proteome</keyword>
<dbReference type="NCBIfam" id="TIGR01470">
    <property type="entry name" value="cysG_Nterm"/>
    <property type="match status" value="1"/>
</dbReference>
<dbReference type="GO" id="GO:0043115">
    <property type="term" value="F:precorrin-2 dehydrogenase activity"/>
    <property type="evidence" value="ECO:0007669"/>
    <property type="project" value="UniProtKB-EC"/>
</dbReference>
<dbReference type="EMBL" id="CP022572">
    <property type="protein sequence ID" value="AZU61882.1"/>
    <property type="molecule type" value="Genomic_DNA"/>
</dbReference>
<comment type="catalytic activity">
    <reaction evidence="6">
        <text>precorrin-2 + NAD(+) = sirohydrochlorin + NADH + 2 H(+)</text>
        <dbReference type="Rhea" id="RHEA:15613"/>
        <dbReference type="ChEBI" id="CHEBI:15378"/>
        <dbReference type="ChEBI" id="CHEBI:57540"/>
        <dbReference type="ChEBI" id="CHEBI:57945"/>
        <dbReference type="ChEBI" id="CHEBI:58351"/>
        <dbReference type="ChEBI" id="CHEBI:58827"/>
        <dbReference type="EC" id="1.3.1.76"/>
    </reaction>
</comment>
<evidence type="ECO:0000256" key="2">
    <source>
        <dbReference type="ARBA" id="ARBA00012400"/>
    </source>
</evidence>
<comment type="pathway">
    <text evidence="1">Porphyrin-containing compound metabolism; siroheme biosynthesis; sirohydrochlorin from precorrin-2: step 1/1.</text>
</comment>
<dbReference type="InterPro" id="IPR006367">
    <property type="entry name" value="Sirohaem_synthase_N"/>
</dbReference>
<keyword evidence="5" id="KW-0627">Porphyrin biosynthesis</keyword>
<name>A0A3Q9QW55_9BACI</name>
<keyword evidence="4" id="KW-0520">NAD</keyword>
<evidence type="ECO:0000256" key="4">
    <source>
        <dbReference type="ARBA" id="ARBA00023027"/>
    </source>
</evidence>
<dbReference type="Pfam" id="PF13241">
    <property type="entry name" value="NAD_binding_7"/>
    <property type="match status" value="1"/>
</dbReference>
<dbReference type="STRING" id="1193713.GCA_001636315_04760"/>
<feature type="domain" description="Siroheme synthase central" evidence="7">
    <location>
        <begin position="116"/>
        <end position="140"/>
    </location>
</feature>
<dbReference type="Gene3D" id="3.40.50.720">
    <property type="entry name" value="NAD(P)-binding Rossmann-like Domain"/>
    <property type="match status" value="1"/>
</dbReference>
<protein>
    <recommendedName>
        <fullName evidence="2">precorrin-2 dehydrogenase</fullName>
        <ecNumber evidence="2">1.3.1.76</ecNumber>
    </recommendedName>
</protein>
<evidence type="ECO:0000259" key="7">
    <source>
        <dbReference type="Pfam" id="PF14824"/>
    </source>
</evidence>
<sequence>MQPFFINLTGKKIVIVGGGNIAARKAKTLETEHPEITFVAPDFSEAVLELSKRKGYTVIQREAKPADLNDAFVVILATNDGQINTALAKQLSPNQLVCVVDEAENGNVIFPAVLERGQLQIAITTNGASPKLTRKLKQDLAFQFDQTWGTYVEFLSQCRTKLKKLNISPEEKNKLLEEILDDRYRIKEQERAEFLNRIESLGE</sequence>
<dbReference type="InterPro" id="IPR028281">
    <property type="entry name" value="Sirohaem_synthase_central"/>
</dbReference>